<feature type="transmembrane region" description="Helical" evidence="6">
    <location>
        <begin position="247"/>
        <end position="268"/>
    </location>
</feature>
<dbReference type="GO" id="GO:0005886">
    <property type="term" value="C:plasma membrane"/>
    <property type="evidence" value="ECO:0007669"/>
    <property type="project" value="UniProtKB-SubCell"/>
</dbReference>
<dbReference type="Proteomes" id="UP001292094">
    <property type="component" value="Unassembled WGS sequence"/>
</dbReference>
<keyword evidence="2" id="KW-1003">Cell membrane</keyword>
<evidence type="ECO:0000313" key="7">
    <source>
        <dbReference type="EMBL" id="KAK4314934.1"/>
    </source>
</evidence>
<evidence type="ECO:0000256" key="6">
    <source>
        <dbReference type="SAM" id="Phobius"/>
    </source>
</evidence>
<dbReference type="GO" id="GO:0050909">
    <property type="term" value="P:sensory perception of taste"/>
    <property type="evidence" value="ECO:0007669"/>
    <property type="project" value="InterPro"/>
</dbReference>
<feature type="transmembrane region" description="Helical" evidence="6">
    <location>
        <begin position="78"/>
        <end position="99"/>
    </location>
</feature>
<comment type="caution">
    <text evidence="7">The sequence shown here is derived from an EMBL/GenBank/DDBJ whole genome shotgun (WGS) entry which is preliminary data.</text>
</comment>
<evidence type="ECO:0000256" key="1">
    <source>
        <dbReference type="ARBA" id="ARBA00004651"/>
    </source>
</evidence>
<keyword evidence="4 6" id="KW-1133">Transmembrane helix</keyword>
<name>A0AAE1PV76_9EUCA</name>
<dbReference type="InterPro" id="IPR013604">
    <property type="entry name" value="7TM_chemorcpt"/>
</dbReference>
<keyword evidence="3 6" id="KW-0812">Transmembrane</keyword>
<organism evidence="7 8">
    <name type="scientific">Petrolisthes manimaculis</name>
    <dbReference type="NCBI Taxonomy" id="1843537"/>
    <lineage>
        <taxon>Eukaryota</taxon>
        <taxon>Metazoa</taxon>
        <taxon>Ecdysozoa</taxon>
        <taxon>Arthropoda</taxon>
        <taxon>Crustacea</taxon>
        <taxon>Multicrustacea</taxon>
        <taxon>Malacostraca</taxon>
        <taxon>Eumalacostraca</taxon>
        <taxon>Eucarida</taxon>
        <taxon>Decapoda</taxon>
        <taxon>Pleocyemata</taxon>
        <taxon>Anomura</taxon>
        <taxon>Galatheoidea</taxon>
        <taxon>Porcellanidae</taxon>
        <taxon>Petrolisthes</taxon>
    </lineage>
</organism>
<feature type="transmembrane region" description="Helical" evidence="6">
    <location>
        <begin position="274"/>
        <end position="291"/>
    </location>
</feature>
<feature type="transmembrane region" description="Helical" evidence="6">
    <location>
        <begin position="130"/>
        <end position="149"/>
    </location>
</feature>
<accession>A0AAE1PV76</accession>
<dbReference type="Pfam" id="PF08395">
    <property type="entry name" value="7tm_7"/>
    <property type="match status" value="1"/>
</dbReference>
<gene>
    <name evidence="7" type="ORF">Pmani_013803</name>
</gene>
<evidence type="ECO:0000256" key="4">
    <source>
        <dbReference type="ARBA" id="ARBA00022989"/>
    </source>
</evidence>
<proteinExistence type="predicted"/>
<sequence length="325" mass="37258">MRVPQDTEVGAMTWSMVVMGLQVTGAFPYTMEKGNQKPKLSIPMLLWSIFVQLISVIASSVIMKINYKFVSSTVGDKIMFFSFFVLLICISISPSLFIINSQKILDMIREMGSQEDPNLSLKRKWFRYHISQIFLVLEFCTIVTLSFLFGTNMGILHQFELIYVVILNIFVFPFYILSLELMRKTYDHILQRLSQATDDLLQTASSISLVNNTEKASETLISALHGFQLKVRKIHESRCEAVDSHQLVMNVYLVSSIVVVVSSCYALLTELVAHGIIIVYMIISFSIILRLCRMGDRFIKKIMNMVITYLVVLYQFGNMKESTYH</sequence>
<evidence type="ECO:0000256" key="5">
    <source>
        <dbReference type="ARBA" id="ARBA00023136"/>
    </source>
</evidence>
<evidence type="ECO:0000313" key="8">
    <source>
        <dbReference type="Proteomes" id="UP001292094"/>
    </source>
</evidence>
<evidence type="ECO:0000256" key="2">
    <source>
        <dbReference type="ARBA" id="ARBA00022475"/>
    </source>
</evidence>
<feature type="transmembrane region" description="Helical" evidence="6">
    <location>
        <begin position="161"/>
        <end position="182"/>
    </location>
</feature>
<keyword evidence="5 6" id="KW-0472">Membrane</keyword>
<evidence type="ECO:0000256" key="3">
    <source>
        <dbReference type="ARBA" id="ARBA00022692"/>
    </source>
</evidence>
<dbReference type="AlphaFoldDB" id="A0AAE1PV76"/>
<reference evidence="7" key="1">
    <citation type="submission" date="2023-11" db="EMBL/GenBank/DDBJ databases">
        <title>Genome assemblies of two species of porcelain crab, Petrolisthes cinctipes and Petrolisthes manimaculis (Anomura: Porcellanidae).</title>
        <authorList>
            <person name="Angst P."/>
        </authorList>
    </citation>
    <scope>NUCLEOTIDE SEQUENCE</scope>
    <source>
        <strain evidence="7">PB745_02</strain>
        <tissue evidence="7">Gill</tissue>
    </source>
</reference>
<protein>
    <submittedName>
        <fullName evidence="7">Uncharacterized protein</fullName>
    </submittedName>
</protein>
<feature type="transmembrane region" description="Helical" evidence="6">
    <location>
        <begin position="12"/>
        <end position="30"/>
    </location>
</feature>
<comment type="subcellular location">
    <subcellularLocation>
        <location evidence="1">Cell membrane</location>
        <topology evidence="1">Multi-pass membrane protein</topology>
    </subcellularLocation>
</comment>
<feature type="transmembrane region" description="Helical" evidence="6">
    <location>
        <begin position="42"/>
        <end position="63"/>
    </location>
</feature>
<keyword evidence="8" id="KW-1185">Reference proteome</keyword>
<dbReference type="EMBL" id="JAWZYT010001168">
    <property type="protein sequence ID" value="KAK4314934.1"/>
    <property type="molecule type" value="Genomic_DNA"/>
</dbReference>